<accession>A0A5S9ILY9</accession>
<dbReference type="GO" id="GO:0004674">
    <property type="term" value="F:protein serine/threonine kinase activity"/>
    <property type="evidence" value="ECO:0007669"/>
    <property type="project" value="UniProtKB-KW"/>
</dbReference>
<dbReference type="SUPFAM" id="SSF56112">
    <property type="entry name" value="Protein kinase-like (PK-like)"/>
    <property type="match status" value="1"/>
</dbReference>
<name>A0A5S9ILY9_UABAM</name>
<keyword evidence="6" id="KW-0812">Transmembrane</keyword>
<evidence type="ECO:0000256" key="4">
    <source>
        <dbReference type="ARBA" id="ARBA00022840"/>
    </source>
</evidence>
<gene>
    <name evidence="8" type="ORF">UABAM_02676</name>
</gene>
<dbReference type="EMBL" id="AP019860">
    <property type="protein sequence ID" value="BBM84319.1"/>
    <property type="molecule type" value="Genomic_DNA"/>
</dbReference>
<feature type="binding site" evidence="5">
    <location>
        <position position="105"/>
    </location>
    <ligand>
        <name>ATP</name>
        <dbReference type="ChEBI" id="CHEBI:30616"/>
    </ligand>
</feature>
<dbReference type="Gene3D" id="1.10.510.10">
    <property type="entry name" value="Transferase(Phosphotransferase) domain 1"/>
    <property type="match status" value="1"/>
</dbReference>
<feature type="transmembrane region" description="Helical" evidence="6">
    <location>
        <begin position="350"/>
        <end position="369"/>
    </location>
</feature>
<dbReference type="InterPro" id="IPR000719">
    <property type="entry name" value="Prot_kinase_dom"/>
</dbReference>
<keyword evidence="8" id="KW-0723">Serine/threonine-protein kinase</keyword>
<dbReference type="SUPFAM" id="SSF48371">
    <property type="entry name" value="ARM repeat"/>
    <property type="match status" value="1"/>
</dbReference>
<dbReference type="GO" id="GO:0005524">
    <property type="term" value="F:ATP binding"/>
    <property type="evidence" value="ECO:0007669"/>
    <property type="project" value="UniProtKB-UniRule"/>
</dbReference>
<proteinExistence type="predicted"/>
<dbReference type="PANTHER" id="PTHR43289">
    <property type="entry name" value="MITOGEN-ACTIVATED PROTEIN KINASE KINASE KINASE 20-RELATED"/>
    <property type="match status" value="1"/>
</dbReference>
<dbReference type="AlphaFoldDB" id="A0A5S9ILY9"/>
<dbReference type="InterPro" id="IPR011009">
    <property type="entry name" value="Kinase-like_dom_sf"/>
</dbReference>
<dbReference type="CDD" id="cd14014">
    <property type="entry name" value="STKc_PknB_like"/>
    <property type="match status" value="1"/>
</dbReference>
<evidence type="ECO:0000256" key="3">
    <source>
        <dbReference type="ARBA" id="ARBA00022777"/>
    </source>
</evidence>
<evidence type="ECO:0000313" key="9">
    <source>
        <dbReference type="Proteomes" id="UP000326354"/>
    </source>
</evidence>
<dbReference type="Proteomes" id="UP000326354">
    <property type="component" value="Chromosome"/>
</dbReference>
<dbReference type="KEGG" id="uam:UABAM_02676"/>
<dbReference type="SMART" id="SM00220">
    <property type="entry name" value="S_TKc"/>
    <property type="match status" value="1"/>
</dbReference>
<dbReference type="InterPro" id="IPR011989">
    <property type="entry name" value="ARM-like"/>
</dbReference>
<keyword evidence="4 5" id="KW-0067">ATP-binding</keyword>
<keyword evidence="9" id="KW-1185">Reference proteome</keyword>
<feature type="domain" description="Protein kinase" evidence="7">
    <location>
        <begin position="76"/>
        <end position="329"/>
    </location>
</feature>
<evidence type="ECO:0000256" key="6">
    <source>
        <dbReference type="SAM" id="Phobius"/>
    </source>
</evidence>
<keyword evidence="1" id="KW-0808">Transferase</keyword>
<dbReference type="Pfam" id="PF00069">
    <property type="entry name" value="Pkinase"/>
    <property type="match status" value="1"/>
</dbReference>
<evidence type="ECO:0000256" key="1">
    <source>
        <dbReference type="ARBA" id="ARBA00022679"/>
    </source>
</evidence>
<dbReference type="RefSeq" id="WP_151968480.1">
    <property type="nucleotide sequence ID" value="NZ_AP019860.1"/>
</dbReference>
<dbReference type="Pfam" id="PF13646">
    <property type="entry name" value="HEAT_2"/>
    <property type="match status" value="2"/>
</dbReference>
<evidence type="ECO:0000259" key="7">
    <source>
        <dbReference type="PROSITE" id="PS50011"/>
    </source>
</evidence>
<keyword evidence="2 5" id="KW-0547">Nucleotide-binding</keyword>
<dbReference type="InterPro" id="IPR017441">
    <property type="entry name" value="Protein_kinase_ATP_BS"/>
</dbReference>
<dbReference type="PROSITE" id="PS00107">
    <property type="entry name" value="PROTEIN_KINASE_ATP"/>
    <property type="match status" value="1"/>
</dbReference>
<keyword evidence="3 8" id="KW-0418">Kinase</keyword>
<dbReference type="PANTHER" id="PTHR43289:SF6">
    <property type="entry name" value="SERINE_THREONINE-PROTEIN KINASE NEKL-3"/>
    <property type="match status" value="1"/>
</dbReference>
<evidence type="ECO:0000256" key="5">
    <source>
        <dbReference type="PROSITE-ProRule" id="PRU10141"/>
    </source>
</evidence>
<sequence length="839" mass="96090">MEFRKIGELALLRRWLNSTDIDIILQLQKRQRLAGKTEVATLFGRLCIEQAVLDEAQVNTLLAEQRLHGAKKLSRYVIAAEIGRGGMGCVYRAFDEKLKREVAIKVILGENDSPQLQRFYCEAEAIASLNHENIVTLHDYGHEVGIHYLVMELLPGETLSKWVLKANPSPRQAVEYVLQILHAIEYAHRKGIIHRDLKPQNVIVTGNKCKVLDFGLAKSVERESFSVSGTLAGTPTYMAPEQAHNFKNANEQSDVYSLGAILYFCLCQKPPFSGDFIHIVQALRQGKRPQPLREVNAKVSRSLEHIVAIAMHRDINKRYKSVAMFHEALQNYLAGQYRFFVPRISRKGKLFIAVAVTLMVILFTMYWKITAPHREFVQKCRAVAKGEVSPLIHNHYDKLSPTQRELYQGALMELLQTPGTSRETIKLQVMSFLITKKVTKVAPLLVKIIRGSDSSEMRRAAIKGLGTLQIKKHADVFVDVIHNEDNDLWLRMEAMTALGMWKIEKYLPMFLGIIEKHREESLRQHAITSIHLYDLDTYMNRLQKVMHHDANRYVRVKIIELFASKKNKQLIPEIMQRLKNDDTPEVRNAAVVALVTLDSRRNLPVLLKDANLPIKIAAIRALGNVTAKDDLPNLRSFLRDATICNELIRSLEKLKLRGYADAIVQTLSQNQSFVTQICVVDFLTNLQIRQYFTQIDELLRKDNAPEVKTKILRMIANLELQEYKESVYQVLRDELPSVQVFAATTLGKLRAKAREMQAIYNNSSNTILRGTIANAIAMTESKLNLEALLRTSSEKWINTILQFATSLDLSKKQWQEFWESYQNANFPAYRKFCKNYRIK</sequence>
<dbReference type="Gene3D" id="3.30.200.20">
    <property type="entry name" value="Phosphorylase Kinase, domain 1"/>
    <property type="match status" value="1"/>
</dbReference>
<dbReference type="PROSITE" id="PS50011">
    <property type="entry name" value="PROTEIN_KINASE_DOM"/>
    <property type="match status" value="1"/>
</dbReference>
<evidence type="ECO:0000256" key="2">
    <source>
        <dbReference type="ARBA" id="ARBA00022741"/>
    </source>
</evidence>
<protein>
    <submittedName>
        <fullName evidence="8">Serine/threonine protein kinase</fullName>
    </submittedName>
</protein>
<dbReference type="InterPro" id="IPR008271">
    <property type="entry name" value="Ser/Thr_kinase_AS"/>
</dbReference>
<organism evidence="8 9">
    <name type="scientific">Uabimicrobium amorphum</name>
    <dbReference type="NCBI Taxonomy" id="2596890"/>
    <lineage>
        <taxon>Bacteria</taxon>
        <taxon>Pseudomonadati</taxon>
        <taxon>Planctomycetota</taxon>
        <taxon>Candidatus Uabimicrobiia</taxon>
        <taxon>Candidatus Uabimicrobiales</taxon>
        <taxon>Candidatus Uabimicrobiaceae</taxon>
        <taxon>Candidatus Uabimicrobium</taxon>
    </lineage>
</organism>
<evidence type="ECO:0000313" key="8">
    <source>
        <dbReference type="EMBL" id="BBM84319.1"/>
    </source>
</evidence>
<reference evidence="8 9" key="1">
    <citation type="submission" date="2019-08" db="EMBL/GenBank/DDBJ databases">
        <title>Complete genome sequence of Candidatus Uab amorphum.</title>
        <authorList>
            <person name="Shiratori T."/>
            <person name="Suzuki S."/>
            <person name="Kakizawa Y."/>
            <person name="Ishida K."/>
        </authorList>
    </citation>
    <scope>NUCLEOTIDE SEQUENCE [LARGE SCALE GENOMIC DNA]</scope>
    <source>
        <strain evidence="8 9">SRT547</strain>
    </source>
</reference>
<dbReference type="OrthoDB" id="9788659at2"/>
<dbReference type="InterPro" id="IPR016024">
    <property type="entry name" value="ARM-type_fold"/>
</dbReference>
<dbReference type="Gene3D" id="1.25.10.10">
    <property type="entry name" value="Leucine-rich Repeat Variant"/>
    <property type="match status" value="2"/>
</dbReference>
<dbReference type="PROSITE" id="PS00108">
    <property type="entry name" value="PROTEIN_KINASE_ST"/>
    <property type="match status" value="1"/>
</dbReference>
<keyword evidence="6" id="KW-1133">Transmembrane helix</keyword>
<keyword evidence="6" id="KW-0472">Membrane</keyword>